<accession>A0A563VTE4</accession>
<dbReference type="EMBL" id="CAACVJ010000201">
    <property type="protein sequence ID" value="VEP14683.1"/>
    <property type="molecule type" value="Genomic_DNA"/>
</dbReference>
<dbReference type="OrthoDB" id="9800152at2"/>
<dbReference type="InterPro" id="IPR041586">
    <property type="entry name" value="PsrA_TetR_C"/>
</dbReference>
<evidence type="ECO:0000256" key="1">
    <source>
        <dbReference type="ARBA" id="ARBA00023125"/>
    </source>
</evidence>
<dbReference type="PROSITE" id="PS50977">
    <property type="entry name" value="HTH_TETR_2"/>
    <property type="match status" value="1"/>
</dbReference>
<dbReference type="PRINTS" id="PR00455">
    <property type="entry name" value="HTHTETR"/>
</dbReference>
<dbReference type="AlphaFoldDB" id="A0A563VTE4"/>
<name>A0A563VTE4_9CYAN</name>
<keyword evidence="1 2" id="KW-0238">DNA-binding</keyword>
<dbReference type="RefSeq" id="WP_144865083.1">
    <property type="nucleotide sequence ID" value="NZ_LR213788.1"/>
</dbReference>
<evidence type="ECO:0000256" key="2">
    <source>
        <dbReference type="PROSITE-ProRule" id="PRU00335"/>
    </source>
</evidence>
<dbReference type="Pfam" id="PF00440">
    <property type="entry name" value="TetR_N"/>
    <property type="match status" value="1"/>
</dbReference>
<dbReference type="GO" id="GO:0000976">
    <property type="term" value="F:transcription cis-regulatory region binding"/>
    <property type="evidence" value="ECO:0007669"/>
    <property type="project" value="TreeGrafter"/>
</dbReference>
<dbReference type="PANTHER" id="PTHR30055">
    <property type="entry name" value="HTH-TYPE TRANSCRIPTIONAL REGULATOR RUTR"/>
    <property type="match status" value="1"/>
</dbReference>
<evidence type="ECO:0000313" key="4">
    <source>
        <dbReference type="EMBL" id="VEP14683.1"/>
    </source>
</evidence>
<evidence type="ECO:0000259" key="3">
    <source>
        <dbReference type="PROSITE" id="PS50977"/>
    </source>
</evidence>
<feature type="domain" description="HTH tetR-type" evidence="3">
    <location>
        <begin position="7"/>
        <end position="67"/>
    </location>
</feature>
<dbReference type="Proteomes" id="UP000320055">
    <property type="component" value="Unassembled WGS sequence"/>
</dbReference>
<protein>
    <submittedName>
        <fullName evidence="4">Transcriptional regulator</fullName>
    </submittedName>
</protein>
<dbReference type="InterPro" id="IPR036271">
    <property type="entry name" value="Tet_transcr_reg_TetR-rel_C_sf"/>
</dbReference>
<feature type="DNA-binding region" description="H-T-H motif" evidence="2">
    <location>
        <begin position="30"/>
        <end position="49"/>
    </location>
</feature>
<dbReference type="InterPro" id="IPR009057">
    <property type="entry name" value="Homeodomain-like_sf"/>
</dbReference>
<evidence type="ECO:0000313" key="5">
    <source>
        <dbReference type="Proteomes" id="UP000320055"/>
    </source>
</evidence>
<proteinExistence type="predicted"/>
<gene>
    <name evidence="4" type="ORF">H1P_280024</name>
</gene>
<dbReference type="SUPFAM" id="SSF46689">
    <property type="entry name" value="Homeodomain-like"/>
    <property type="match status" value="1"/>
</dbReference>
<keyword evidence="5" id="KW-1185">Reference proteome</keyword>
<dbReference type="SUPFAM" id="SSF48498">
    <property type="entry name" value="Tetracyclin repressor-like, C-terminal domain"/>
    <property type="match status" value="1"/>
</dbReference>
<dbReference type="InterPro" id="IPR050109">
    <property type="entry name" value="HTH-type_TetR-like_transc_reg"/>
</dbReference>
<dbReference type="GO" id="GO:0003700">
    <property type="term" value="F:DNA-binding transcription factor activity"/>
    <property type="evidence" value="ECO:0007669"/>
    <property type="project" value="TreeGrafter"/>
</dbReference>
<dbReference type="PANTHER" id="PTHR30055:SF235">
    <property type="entry name" value="TRANSCRIPTIONAL REGULATORY PROTEIN"/>
    <property type="match status" value="1"/>
</dbReference>
<dbReference type="InterPro" id="IPR001647">
    <property type="entry name" value="HTH_TetR"/>
</dbReference>
<sequence length="207" mass="23017">MTSTISTDTKEQILNVAEKLFAENGFAGTSLRSVIREADVNLSAVHYHFGSKEELFRAVVVRTAQPIVKETLKRLAQCQAKYENPSVEAILEAFLTPPLQIILSSGDRSINCARFMGRSRTEPDSIRGIAEQEFQDIQEAYLDALGRSLPDLSRTELTWKLDLVIAVLLRVLTEARKPDALIQDNSPEGIQNTVSKLIDFLAPGMRS</sequence>
<dbReference type="Gene3D" id="1.10.357.10">
    <property type="entry name" value="Tetracycline Repressor, domain 2"/>
    <property type="match status" value="1"/>
</dbReference>
<dbReference type="Pfam" id="PF17939">
    <property type="entry name" value="TetR_C_30"/>
    <property type="match status" value="1"/>
</dbReference>
<organism evidence="4 5">
    <name type="scientific">Hyella patelloides LEGE 07179</name>
    <dbReference type="NCBI Taxonomy" id="945734"/>
    <lineage>
        <taxon>Bacteria</taxon>
        <taxon>Bacillati</taxon>
        <taxon>Cyanobacteriota</taxon>
        <taxon>Cyanophyceae</taxon>
        <taxon>Pleurocapsales</taxon>
        <taxon>Hyellaceae</taxon>
        <taxon>Hyella</taxon>
    </lineage>
</organism>
<reference evidence="4 5" key="1">
    <citation type="submission" date="2019-01" db="EMBL/GenBank/DDBJ databases">
        <authorList>
            <person name="Brito A."/>
        </authorList>
    </citation>
    <scope>NUCLEOTIDE SEQUENCE [LARGE SCALE GENOMIC DNA]</scope>
    <source>
        <strain evidence="4">1</strain>
    </source>
</reference>